<accession>A0A6J8EAN1</accession>
<dbReference type="Pfam" id="PF07534">
    <property type="entry name" value="TLD"/>
    <property type="match status" value="1"/>
</dbReference>
<reference evidence="2 3" key="1">
    <citation type="submission" date="2020-06" db="EMBL/GenBank/DDBJ databases">
        <authorList>
            <person name="Li R."/>
            <person name="Bekaert M."/>
        </authorList>
    </citation>
    <scope>NUCLEOTIDE SEQUENCE [LARGE SCALE GENOMIC DNA]</scope>
    <source>
        <strain evidence="3">wild</strain>
    </source>
</reference>
<dbReference type="AlphaFoldDB" id="A0A6J8EAN1"/>
<dbReference type="Proteomes" id="UP000507470">
    <property type="component" value="Unassembled WGS sequence"/>
</dbReference>
<dbReference type="OrthoDB" id="6142220at2759"/>
<dbReference type="SMART" id="SM00584">
    <property type="entry name" value="TLDc"/>
    <property type="match status" value="1"/>
</dbReference>
<sequence length="178" mass="20304">MTVEFKKEDQKQMTKWIGGRKKYKLLYKASRDGCTATAFHNTCNNKGPNVTILYNKNNFIYGGYTSLSWKSVGNYQVDTKSFLFRLYQNGNWKPVQMPVNNTQNSIYDNASYGPTFGAHDLHAFTNTINFDGQMFSLNGSATFGTSYTMNGETYKTIADGNLQVKDIEVYQVEGKYKY</sequence>
<evidence type="ECO:0000313" key="2">
    <source>
        <dbReference type="EMBL" id="CAC5416161.1"/>
    </source>
</evidence>
<proteinExistence type="predicted"/>
<evidence type="ECO:0000313" key="3">
    <source>
        <dbReference type="Proteomes" id="UP000507470"/>
    </source>
</evidence>
<dbReference type="EMBL" id="CACVKT020008598">
    <property type="protein sequence ID" value="CAC5416161.1"/>
    <property type="molecule type" value="Genomic_DNA"/>
</dbReference>
<protein>
    <recommendedName>
        <fullName evidence="1">TLDc domain-containing protein</fullName>
    </recommendedName>
</protein>
<name>A0A6J8EAN1_MYTCO</name>
<keyword evidence="3" id="KW-1185">Reference proteome</keyword>
<feature type="domain" description="TLDc" evidence="1">
    <location>
        <begin position="1"/>
        <end position="173"/>
    </location>
</feature>
<evidence type="ECO:0000259" key="1">
    <source>
        <dbReference type="PROSITE" id="PS51886"/>
    </source>
</evidence>
<gene>
    <name evidence="2" type="ORF">MCOR_48801</name>
</gene>
<organism evidence="2 3">
    <name type="scientific">Mytilus coruscus</name>
    <name type="common">Sea mussel</name>
    <dbReference type="NCBI Taxonomy" id="42192"/>
    <lineage>
        <taxon>Eukaryota</taxon>
        <taxon>Metazoa</taxon>
        <taxon>Spiralia</taxon>
        <taxon>Lophotrochozoa</taxon>
        <taxon>Mollusca</taxon>
        <taxon>Bivalvia</taxon>
        <taxon>Autobranchia</taxon>
        <taxon>Pteriomorphia</taxon>
        <taxon>Mytilida</taxon>
        <taxon>Mytiloidea</taxon>
        <taxon>Mytilidae</taxon>
        <taxon>Mytilinae</taxon>
        <taxon>Mytilus</taxon>
    </lineage>
</organism>
<dbReference type="InterPro" id="IPR006571">
    <property type="entry name" value="TLDc_dom"/>
</dbReference>
<dbReference type="PROSITE" id="PS51886">
    <property type="entry name" value="TLDC"/>
    <property type="match status" value="1"/>
</dbReference>